<keyword evidence="1" id="KW-1133">Transmembrane helix</keyword>
<accession>S6BF71</accession>
<dbReference type="AlphaFoldDB" id="S6BF71"/>
<name>S6BF71_BABBO</name>
<evidence type="ECO:0000313" key="2">
    <source>
        <dbReference type="EMBL" id="BAN64729.1"/>
    </source>
</evidence>
<proteinExistence type="evidence at transcript level"/>
<keyword evidence="1" id="KW-0472">Membrane</keyword>
<sequence length="80" mass="8608">MTIPFLQSPTRLLLPSDSTSFVALKMSIGWILFIVLVPLFTSTFVCSTSVLATNCKASSILLKGGYIAVNRLHFLSANSG</sequence>
<protein>
    <submittedName>
        <fullName evidence="2">Uncharacterized protein</fullName>
    </submittedName>
</protein>
<dbReference type="EMBL" id="AK440935">
    <property type="protein sequence ID" value="BAN64729.1"/>
    <property type="molecule type" value="mRNA"/>
</dbReference>
<feature type="transmembrane region" description="Helical" evidence="1">
    <location>
        <begin position="28"/>
        <end position="53"/>
    </location>
</feature>
<keyword evidence="1" id="KW-0812">Transmembrane</keyword>
<organism evidence="2">
    <name type="scientific">Babesia bovis</name>
    <dbReference type="NCBI Taxonomy" id="5865"/>
    <lineage>
        <taxon>Eukaryota</taxon>
        <taxon>Sar</taxon>
        <taxon>Alveolata</taxon>
        <taxon>Apicomplexa</taxon>
        <taxon>Aconoidasida</taxon>
        <taxon>Piroplasmida</taxon>
        <taxon>Babesiidae</taxon>
        <taxon>Babesia</taxon>
    </lineage>
</organism>
<evidence type="ECO:0000256" key="1">
    <source>
        <dbReference type="SAM" id="Phobius"/>
    </source>
</evidence>
<reference evidence="2" key="1">
    <citation type="journal article" date="2014" name="BMC Genomics">
        <title>The Babesia bovis gene and promoter model: an update from full-length EST analysis.</title>
        <authorList>
            <person name="Yamagishi J."/>
            <person name="Wakaguri H."/>
            <person name="Yokoyama N."/>
            <person name="Yamashita R."/>
            <person name="Suzuki Y."/>
            <person name="Xuan X."/>
            <person name="Igarashi I."/>
        </authorList>
    </citation>
    <scope>NUCLEOTIDE SEQUENCE</scope>
    <source>
        <strain evidence="2">Texas</strain>
    </source>
</reference>